<evidence type="ECO:0008006" key="3">
    <source>
        <dbReference type="Google" id="ProtNLM"/>
    </source>
</evidence>
<evidence type="ECO:0000313" key="1">
    <source>
        <dbReference type="EMBL" id="MDA0162998.1"/>
    </source>
</evidence>
<protein>
    <recommendedName>
        <fullName evidence="3">DUF3616 domain-containing protein</fullName>
    </recommendedName>
</protein>
<dbReference type="AlphaFoldDB" id="A0A9X3N155"/>
<proteinExistence type="predicted"/>
<dbReference type="RefSeq" id="WP_270042239.1">
    <property type="nucleotide sequence ID" value="NZ_JAPDOD010000022.1"/>
</dbReference>
<evidence type="ECO:0000313" key="2">
    <source>
        <dbReference type="Proteomes" id="UP001149140"/>
    </source>
</evidence>
<name>A0A9X3N155_9ACTN</name>
<keyword evidence="2" id="KW-1185">Reference proteome</keyword>
<organism evidence="1 2">
    <name type="scientific">Solirubrobacter ginsenosidimutans</name>
    <dbReference type="NCBI Taxonomy" id="490573"/>
    <lineage>
        <taxon>Bacteria</taxon>
        <taxon>Bacillati</taxon>
        <taxon>Actinomycetota</taxon>
        <taxon>Thermoleophilia</taxon>
        <taxon>Solirubrobacterales</taxon>
        <taxon>Solirubrobacteraceae</taxon>
        <taxon>Solirubrobacter</taxon>
    </lineage>
</organism>
<accession>A0A9X3N155</accession>
<reference evidence="1" key="1">
    <citation type="submission" date="2022-10" db="EMBL/GenBank/DDBJ databases">
        <title>The WGS of Solirubrobacter ginsenosidimutans DSM 21036.</title>
        <authorList>
            <person name="Jiang Z."/>
        </authorList>
    </citation>
    <scope>NUCLEOTIDE SEQUENCE</scope>
    <source>
        <strain evidence="1">DSM 21036</strain>
    </source>
</reference>
<dbReference type="EMBL" id="JAPDOD010000022">
    <property type="protein sequence ID" value="MDA0162998.1"/>
    <property type="molecule type" value="Genomic_DNA"/>
</dbReference>
<gene>
    <name evidence="1" type="ORF">OM076_22185</name>
</gene>
<comment type="caution">
    <text evidence="1">The sequence shown here is derived from an EMBL/GenBank/DDBJ whole genome shotgun (WGS) entry which is preliminary data.</text>
</comment>
<sequence length="358" mass="38485">MPLVDETVDTVDLDLHPNEASDLAVVPGGIARFDQAFVTVLDEGVIEESVAVLGHRGGDVGSGWDAVRLSFAPVSDAGRTEDAEACDFWGEHLYILGSHFGSKDGPLEAKRAWIARVRVSDLGAAVDGGVPPIEIARNRFGLHRAINDRLRSSGVALRELGPRARERLVLRTIERGVAKGKSWASRVLPDDQPLNIEGCCFLEDGTLLLGLRCPVTTEGDPLLVELLNFEAYFASPDSVPELGAVWVLTHAGTREDPVGIRALHRTADGHVHAIVGSLDALGKDSALVFDHAAAGQAHCEHWELEVPGHRGGGVVEVGIKHAFPGERSVEGLAKMPSGPFLYVVDRDQNVHLRFLMAD</sequence>
<dbReference type="Proteomes" id="UP001149140">
    <property type="component" value="Unassembled WGS sequence"/>
</dbReference>